<protein>
    <submittedName>
        <fullName evidence="2">Reverse transcriptase domain-containing protein</fullName>
    </submittedName>
</protein>
<dbReference type="GO" id="GO:0003964">
    <property type="term" value="F:RNA-directed DNA polymerase activity"/>
    <property type="evidence" value="ECO:0007669"/>
    <property type="project" value="UniProtKB-KW"/>
</dbReference>
<feature type="domain" description="Reverse transcriptase" evidence="1">
    <location>
        <begin position="1"/>
        <end position="82"/>
    </location>
</feature>
<reference evidence="2" key="1">
    <citation type="journal article" date="2022" name="Int. J. Mol. Sci.">
        <title>Draft Genome of Tanacetum Coccineum: Genomic Comparison of Closely Related Tanacetum-Family Plants.</title>
        <authorList>
            <person name="Yamashiro T."/>
            <person name="Shiraishi A."/>
            <person name="Nakayama K."/>
            <person name="Satake H."/>
        </authorList>
    </citation>
    <scope>NUCLEOTIDE SEQUENCE</scope>
</reference>
<dbReference type="InterPro" id="IPR043128">
    <property type="entry name" value="Rev_trsase/Diguanyl_cyclase"/>
</dbReference>
<keyword evidence="3" id="KW-1185">Reference proteome</keyword>
<keyword evidence="2" id="KW-0808">Transferase</keyword>
<dbReference type="Proteomes" id="UP001151760">
    <property type="component" value="Unassembled WGS sequence"/>
</dbReference>
<dbReference type="Pfam" id="PF17919">
    <property type="entry name" value="RT_RNaseH_2"/>
    <property type="match status" value="1"/>
</dbReference>
<dbReference type="EMBL" id="BQNB010013024">
    <property type="protein sequence ID" value="GJT10904.1"/>
    <property type="molecule type" value="Genomic_DNA"/>
</dbReference>
<sequence length="416" mass="48134">MPFGLTNALAVFTDLMNRVYNPYLDKFVLVFIDDILIYSKSKEEHEVYLKLVLELLKKEKLFVKFSKCKFWLQEVHFLEHVVNSNEFTWTLIAKPLTLLTQKNQKYEWAQEQEEAFQTLKDNLGNAPILSLPNGSKEFVVYCNASNQGLGCVLMQRGKKELNMCQRRWIELFNDYECEICYLPSKANVVADALSRRERVKPKRVRAIAMTIQSGVKRMILVAKEDGGADKTFYALGYVWWPCMKKDIATYVSNCLTSLKLSRSSSGYDTNWVIVYRLTKSANFLVIREDYKMEKLARLYIDEIVAGHGVPASIISDRDGIFTSRFLTNITESLRDAIRYEYGLSSSDEWTKSPVLWPEIGESRLIGSELVQEMTDKVVLIKEKLKAVRDRQKSNADNRRKELEFEVEDQVLLKVSP</sequence>
<accession>A0ABQ5BBU5</accession>
<evidence type="ECO:0000259" key="1">
    <source>
        <dbReference type="PROSITE" id="PS50878"/>
    </source>
</evidence>
<dbReference type="InterPro" id="IPR043502">
    <property type="entry name" value="DNA/RNA_pol_sf"/>
</dbReference>
<dbReference type="InterPro" id="IPR041577">
    <property type="entry name" value="RT_RNaseH_2"/>
</dbReference>
<dbReference type="SUPFAM" id="SSF53098">
    <property type="entry name" value="Ribonuclease H-like"/>
    <property type="match status" value="1"/>
</dbReference>
<dbReference type="InterPro" id="IPR053134">
    <property type="entry name" value="RNA-dir_DNA_polymerase"/>
</dbReference>
<gene>
    <name evidence="2" type="ORF">Tco_0857946</name>
</gene>
<dbReference type="PANTHER" id="PTHR24559:SF427">
    <property type="entry name" value="RNA-DIRECTED DNA POLYMERASE"/>
    <property type="match status" value="1"/>
</dbReference>
<proteinExistence type="predicted"/>
<dbReference type="Pfam" id="PF00078">
    <property type="entry name" value="RVT_1"/>
    <property type="match status" value="1"/>
</dbReference>
<evidence type="ECO:0000313" key="3">
    <source>
        <dbReference type="Proteomes" id="UP001151760"/>
    </source>
</evidence>
<dbReference type="InterPro" id="IPR012337">
    <property type="entry name" value="RNaseH-like_sf"/>
</dbReference>
<dbReference type="SUPFAM" id="SSF56672">
    <property type="entry name" value="DNA/RNA polymerases"/>
    <property type="match status" value="1"/>
</dbReference>
<reference evidence="2" key="2">
    <citation type="submission" date="2022-01" db="EMBL/GenBank/DDBJ databases">
        <authorList>
            <person name="Yamashiro T."/>
            <person name="Shiraishi A."/>
            <person name="Satake H."/>
            <person name="Nakayama K."/>
        </authorList>
    </citation>
    <scope>NUCLEOTIDE SEQUENCE</scope>
</reference>
<comment type="caution">
    <text evidence="2">The sequence shown here is derived from an EMBL/GenBank/DDBJ whole genome shotgun (WGS) entry which is preliminary data.</text>
</comment>
<keyword evidence="2" id="KW-0695">RNA-directed DNA polymerase</keyword>
<dbReference type="PANTHER" id="PTHR24559">
    <property type="entry name" value="TRANSPOSON TY3-I GAG-POL POLYPROTEIN"/>
    <property type="match status" value="1"/>
</dbReference>
<dbReference type="Gene3D" id="3.30.420.10">
    <property type="entry name" value="Ribonuclease H-like superfamily/Ribonuclease H"/>
    <property type="match status" value="1"/>
</dbReference>
<name>A0ABQ5BBU5_9ASTR</name>
<organism evidence="2 3">
    <name type="scientific">Tanacetum coccineum</name>
    <dbReference type="NCBI Taxonomy" id="301880"/>
    <lineage>
        <taxon>Eukaryota</taxon>
        <taxon>Viridiplantae</taxon>
        <taxon>Streptophyta</taxon>
        <taxon>Embryophyta</taxon>
        <taxon>Tracheophyta</taxon>
        <taxon>Spermatophyta</taxon>
        <taxon>Magnoliopsida</taxon>
        <taxon>eudicotyledons</taxon>
        <taxon>Gunneridae</taxon>
        <taxon>Pentapetalae</taxon>
        <taxon>asterids</taxon>
        <taxon>campanulids</taxon>
        <taxon>Asterales</taxon>
        <taxon>Asteraceae</taxon>
        <taxon>Asteroideae</taxon>
        <taxon>Anthemideae</taxon>
        <taxon>Anthemidinae</taxon>
        <taxon>Tanacetum</taxon>
    </lineage>
</organism>
<evidence type="ECO:0000313" key="2">
    <source>
        <dbReference type="EMBL" id="GJT10904.1"/>
    </source>
</evidence>
<dbReference type="Gene3D" id="3.30.70.270">
    <property type="match status" value="1"/>
</dbReference>
<dbReference type="InterPro" id="IPR000477">
    <property type="entry name" value="RT_dom"/>
</dbReference>
<keyword evidence="2" id="KW-0548">Nucleotidyltransferase</keyword>
<dbReference type="PROSITE" id="PS50878">
    <property type="entry name" value="RT_POL"/>
    <property type="match status" value="1"/>
</dbReference>
<dbReference type="InterPro" id="IPR036397">
    <property type="entry name" value="RNaseH_sf"/>
</dbReference>